<feature type="domain" description="N-acetyltransferase" evidence="3">
    <location>
        <begin position="1"/>
        <end position="143"/>
    </location>
</feature>
<sequence>MVRHATIKDIQTIYRLLQFFGNRGEMIPRPLSALYDHVRDFVVYISPETGLVAGCCALQFCWEDLAEIRSLAVDVAHQGKGVGRMLVETLVEEARSFGITQLFTLTYQPVFFGKLDFNRIDRADLPLKIWSDCVHCVKFPDCDEIAMMRELSYA</sequence>
<dbReference type="OrthoDB" id="9793138at2"/>
<dbReference type="Pfam" id="PF00583">
    <property type="entry name" value="Acetyltransf_1"/>
    <property type="match status" value="1"/>
</dbReference>
<organism evidence="4 5">
    <name type="scientific">Desulfobotulus mexicanus</name>
    <dbReference type="NCBI Taxonomy" id="2586642"/>
    <lineage>
        <taxon>Bacteria</taxon>
        <taxon>Pseudomonadati</taxon>
        <taxon>Thermodesulfobacteriota</taxon>
        <taxon>Desulfobacteria</taxon>
        <taxon>Desulfobacterales</taxon>
        <taxon>Desulfobacteraceae</taxon>
        <taxon>Desulfobotulus</taxon>
    </lineage>
</organism>
<dbReference type="InterPro" id="IPR016181">
    <property type="entry name" value="Acyl_CoA_acyltransferase"/>
</dbReference>
<dbReference type="Proteomes" id="UP000321899">
    <property type="component" value="Unassembled WGS sequence"/>
</dbReference>
<name>A0A5Q4VCU5_9BACT</name>
<proteinExistence type="predicted"/>
<dbReference type="AlphaFoldDB" id="A0A5Q4VCU5"/>
<reference evidence="4 5" key="1">
    <citation type="submission" date="2019-06" db="EMBL/GenBank/DDBJ databases">
        <title>Desulfobotulus mexicanus sp. nov., a novel sulfate-reducing bacterium isolated from the sediment of an alkaline crater lake in Mexico.</title>
        <authorList>
            <person name="Hirschler-Rea A."/>
        </authorList>
    </citation>
    <scope>NUCLEOTIDE SEQUENCE [LARGE SCALE GENOMIC DNA]</scope>
    <source>
        <strain evidence="4 5">PAR22N</strain>
    </source>
</reference>
<evidence type="ECO:0000259" key="3">
    <source>
        <dbReference type="PROSITE" id="PS51186"/>
    </source>
</evidence>
<accession>A0A5Q4VCU5</accession>
<dbReference type="PANTHER" id="PTHR43626">
    <property type="entry name" value="ACYL-COA N-ACYLTRANSFERASE"/>
    <property type="match status" value="1"/>
</dbReference>
<dbReference type="SUPFAM" id="SSF55729">
    <property type="entry name" value="Acyl-CoA N-acyltransferases (Nat)"/>
    <property type="match status" value="1"/>
</dbReference>
<evidence type="ECO:0000256" key="2">
    <source>
        <dbReference type="ARBA" id="ARBA00023315"/>
    </source>
</evidence>
<keyword evidence="5" id="KW-1185">Reference proteome</keyword>
<dbReference type="GO" id="GO:0005737">
    <property type="term" value="C:cytoplasm"/>
    <property type="evidence" value="ECO:0007669"/>
    <property type="project" value="TreeGrafter"/>
</dbReference>
<dbReference type="Gene3D" id="3.40.630.30">
    <property type="match status" value="1"/>
</dbReference>
<evidence type="ECO:0000256" key="1">
    <source>
        <dbReference type="ARBA" id="ARBA00022679"/>
    </source>
</evidence>
<dbReference type="GO" id="GO:0008080">
    <property type="term" value="F:N-acetyltransferase activity"/>
    <property type="evidence" value="ECO:0007669"/>
    <property type="project" value="InterPro"/>
</dbReference>
<keyword evidence="2" id="KW-0012">Acyltransferase</keyword>
<comment type="caution">
    <text evidence="4">The sequence shown here is derived from an EMBL/GenBank/DDBJ whole genome shotgun (WGS) entry which is preliminary data.</text>
</comment>
<dbReference type="NCBIfam" id="NF005840">
    <property type="entry name" value="PRK07757.1"/>
    <property type="match status" value="1"/>
</dbReference>
<dbReference type="InterPro" id="IPR000182">
    <property type="entry name" value="GNAT_dom"/>
</dbReference>
<evidence type="ECO:0000313" key="4">
    <source>
        <dbReference type="EMBL" id="TYT74793.1"/>
    </source>
</evidence>
<keyword evidence="1 4" id="KW-0808">Transferase</keyword>
<evidence type="ECO:0000313" key="5">
    <source>
        <dbReference type="Proteomes" id="UP000321899"/>
    </source>
</evidence>
<dbReference type="RefSeq" id="WP_139448083.1">
    <property type="nucleotide sequence ID" value="NZ_VDMB01000008.1"/>
</dbReference>
<dbReference type="PROSITE" id="PS51186">
    <property type="entry name" value="GNAT"/>
    <property type="match status" value="1"/>
</dbReference>
<dbReference type="CDD" id="cd04301">
    <property type="entry name" value="NAT_SF"/>
    <property type="match status" value="1"/>
</dbReference>
<dbReference type="EMBL" id="VDMB01000008">
    <property type="protein sequence ID" value="TYT74793.1"/>
    <property type="molecule type" value="Genomic_DNA"/>
</dbReference>
<dbReference type="PANTHER" id="PTHR43626:SF4">
    <property type="entry name" value="GCN5-RELATED N-ACETYLTRANSFERASE 2, CHLOROPLASTIC"/>
    <property type="match status" value="1"/>
</dbReference>
<gene>
    <name evidence="4" type="ORF">FIM25_08050</name>
</gene>
<dbReference type="InterPro" id="IPR045039">
    <property type="entry name" value="NSI-like"/>
</dbReference>
<protein>
    <submittedName>
        <fullName evidence="4">N-acetyltransferase</fullName>
    </submittedName>
</protein>